<sequence length="78" mass="8565">MKLPDRKTQRQWAKAGMTITLGATLLTGFHMKGRTAKQVHFAAGIALVGFSIWHHQLYHPASKDKSIAAEKVSPVAPE</sequence>
<keyword evidence="1" id="KW-0812">Transmembrane</keyword>
<keyword evidence="1" id="KW-0472">Membrane</keyword>
<reference evidence="2 3" key="1">
    <citation type="submission" date="2020-08" db="EMBL/GenBank/DDBJ databases">
        <title>Genomic Encyclopedia of Type Strains, Phase IV (KMG-IV): sequencing the most valuable type-strain genomes for metagenomic binning, comparative biology and taxonomic classification.</title>
        <authorList>
            <person name="Goeker M."/>
        </authorList>
    </citation>
    <scope>NUCLEOTIDE SEQUENCE [LARGE SCALE GENOMIC DNA]</scope>
    <source>
        <strain evidence="2 3">DSM 22071</strain>
    </source>
</reference>
<evidence type="ECO:0000256" key="1">
    <source>
        <dbReference type="SAM" id="Phobius"/>
    </source>
</evidence>
<gene>
    <name evidence="2" type="ORF">HNR37_000834</name>
</gene>
<organism evidence="2 3">
    <name type="scientific">Desulfurispira natronophila</name>
    <dbReference type="NCBI Taxonomy" id="682562"/>
    <lineage>
        <taxon>Bacteria</taxon>
        <taxon>Pseudomonadati</taxon>
        <taxon>Chrysiogenota</taxon>
        <taxon>Chrysiogenia</taxon>
        <taxon>Chrysiogenales</taxon>
        <taxon>Chrysiogenaceae</taxon>
        <taxon>Desulfurispira</taxon>
    </lineage>
</organism>
<dbReference type="AlphaFoldDB" id="A0A7W7Y477"/>
<feature type="transmembrane region" description="Helical" evidence="1">
    <location>
        <begin position="37"/>
        <end position="55"/>
    </location>
</feature>
<evidence type="ECO:0000313" key="3">
    <source>
        <dbReference type="Proteomes" id="UP000528322"/>
    </source>
</evidence>
<keyword evidence="1" id="KW-1133">Transmembrane helix</keyword>
<evidence type="ECO:0000313" key="2">
    <source>
        <dbReference type="EMBL" id="MBB5021522.1"/>
    </source>
</evidence>
<dbReference type="Proteomes" id="UP000528322">
    <property type="component" value="Unassembled WGS sequence"/>
</dbReference>
<keyword evidence="3" id="KW-1185">Reference proteome</keyword>
<dbReference type="RefSeq" id="WP_183730377.1">
    <property type="nucleotide sequence ID" value="NZ_JACHID010000004.1"/>
</dbReference>
<dbReference type="EMBL" id="JACHID010000004">
    <property type="protein sequence ID" value="MBB5021522.1"/>
    <property type="molecule type" value="Genomic_DNA"/>
</dbReference>
<accession>A0A7W7Y477</accession>
<name>A0A7W7Y477_9BACT</name>
<proteinExistence type="predicted"/>
<protein>
    <submittedName>
        <fullName evidence="2">Thiosulfate reductase cytochrome b subunit</fullName>
    </submittedName>
</protein>
<comment type="caution">
    <text evidence="2">The sequence shown here is derived from an EMBL/GenBank/DDBJ whole genome shotgun (WGS) entry which is preliminary data.</text>
</comment>